<comment type="caution">
    <text evidence="4">The sequence shown here is derived from an EMBL/GenBank/DDBJ whole genome shotgun (WGS) entry which is preliminary data.</text>
</comment>
<dbReference type="PANTHER" id="PTHR43333:SF1">
    <property type="entry name" value="D-ISOMER SPECIFIC 2-HYDROXYACID DEHYDROGENASE NAD-BINDING DOMAIN-CONTAINING PROTEIN"/>
    <property type="match status" value="1"/>
</dbReference>
<dbReference type="GO" id="GO:0051287">
    <property type="term" value="F:NAD binding"/>
    <property type="evidence" value="ECO:0007669"/>
    <property type="project" value="InterPro"/>
</dbReference>
<dbReference type="PANTHER" id="PTHR43333">
    <property type="entry name" value="2-HACID_DH_C DOMAIN-CONTAINING PROTEIN"/>
    <property type="match status" value="1"/>
</dbReference>
<keyword evidence="5" id="KW-1185">Reference proteome</keyword>
<dbReference type="AlphaFoldDB" id="A0A849ALY2"/>
<proteinExistence type="predicted"/>
<dbReference type="GO" id="GO:0016616">
    <property type="term" value="F:oxidoreductase activity, acting on the CH-OH group of donors, NAD or NADP as acceptor"/>
    <property type="evidence" value="ECO:0007669"/>
    <property type="project" value="InterPro"/>
</dbReference>
<organism evidence="4 5">
    <name type="scientific">Flexivirga aerilata</name>
    <dbReference type="NCBI Taxonomy" id="1656889"/>
    <lineage>
        <taxon>Bacteria</taxon>
        <taxon>Bacillati</taxon>
        <taxon>Actinomycetota</taxon>
        <taxon>Actinomycetes</taxon>
        <taxon>Micrococcales</taxon>
        <taxon>Dermacoccaceae</taxon>
        <taxon>Flexivirga</taxon>
    </lineage>
</organism>
<sequence length="325" mass="34856">MTSPPTILVLTTPDLGVPAELGTLGPRTTIRATDAAGLADAIAGVDALLLWDFFSPAVASAWQRADRLRWIHVAAAGVDRLLFPQLQESDVVVTNAHGVFDRHIAEFVLASLLAHTKLLHESRQLQQEHVWRHREPLPLHGTRALVVGTGGIGRGIARLLGAVGVEVTGAGRTARTGDGDFRTILPSDQLPSYVGEFDHIVNVTPLTPQTRGLFDRQVFDAMRPTAYFVNVGRGASVVEADLVDALRAGSLAGAALDVFEQEPLPADSPLWDAPGVAISPHLSGDVVGWRAQLAAQFVRLADRFLDGDDLPDPVDKRLGFVVPTR</sequence>
<evidence type="ECO:0000256" key="1">
    <source>
        <dbReference type="ARBA" id="ARBA00023002"/>
    </source>
</evidence>
<evidence type="ECO:0000313" key="4">
    <source>
        <dbReference type="EMBL" id="NNG41143.1"/>
    </source>
</evidence>
<keyword evidence="2" id="KW-0520">NAD</keyword>
<accession>A0A849ALY2</accession>
<reference evidence="4 5" key="1">
    <citation type="submission" date="2020-05" db="EMBL/GenBank/DDBJ databases">
        <title>Flexivirga sp. ID2601S isolated from air conditioner.</title>
        <authorList>
            <person name="Kim D.H."/>
        </authorList>
    </citation>
    <scope>NUCLEOTIDE SEQUENCE [LARGE SCALE GENOMIC DNA]</scope>
    <source>
        <strain evidence="4 5">ID2601S</strain>
    </source>
</reference>
<dbReference type="RefSeq" id="WP_171158187.1">
    <property type="nucleotide sequence ID" value="NZ_JABENB010000003.1"/>
</dbReference>
<dbReference type="Proteomes" id="UP000557772">
    <property type="component" value="Unassembled WGS sequence"/>
</dbReference>
<evidence type="ECO:0000259" key="3">
    <source>
        <dbReference type="Pfam" id="PF02826"/>
    </source>
</evidence>
<dbReference type="SUPFAM" id="SSF51735">
    <property type="entry name" value="NAD(P)-binding Rossmann-fold domains"/>
    <property type="match status" value="1"/>
</dbReference>
<name>A0A849ALY2_9MICO</name>
<dbReference type="InterPro" id="IPR036291">
    <property type="entry name" value="NAD(P)-bd_dom_sf"/>
</dbReference>
<dbReference type="CDD" id="cd05300">
    <property type="entry name" value="2-Hacid_dh_1"/>
    <property type="match status" value="1"/>
</dbReference>
<dbReference type="SUPFAM" id="SSF52283">
    <property type="entry name" value="Formate/glycerate dehydrogenase catalytic domain-like"/>
    <property type="match status" value="1"/>
</dbReference>
<keyword evidence="1" id="KW-0560">Oxidoreductase</keyword>
<dbReference type="Pfam" id="PF02826">
    <property type="entry name" value="2-Hacid_dh_C"/>
    <property type="match status" value="1"/>
</dbReference>
<evidence type="ECO:0000313" key="5">
    <source>
        <dbReference type="Proteomes" id="UP000557772"/>
    </source>
</evidence>
<feature type="domain" description="D-isomer specific 2-hydroxyacid dehydrogenase NAD-binding" evidence="3">
    <location>
        <begin position="110"/>
        <end position="283"/>
    </location>
</feature>
<protein>
    <submittedName>
        <fullName evidence="4">D-2-hydroxyacid dehydrogenase</fullName>
    </submittedName>
</protein>
<dbReference type="Gene3D" id="3.40.50.720">
    <property type="entry name" value="NAD(P)-binding Rossmann-like Domain"/>
    <property type="match status" value="2"/>
</dbReference>
<gene>
    <name evidence="4" type="ORF">HJ588_17935</name>
</gene>
<evidence type="ECO:0000256" key="2">
    <source>
        <dbReference type="ARBA" id="ARBA00023027"/>
    </source>
</evidence>
<dbReference type="InterPro" id="IPR006140">
    <property type="entry name" value="D-isomer_DH_NAD-bd"/>
</dbReference>
<dbReference type="EMBL" id="JABENB010000003">
    <property type="protein sequence ID" value="NNG41143.1"/>
    <property type="molecule type" value="Genomic_DNA"/>
</dbReference>